<comment type="catalytic activity">
    <reaction evidence="8">
        <text>L-seryl-[protein] + ATP = O-phospho-L-seryl-[protein] + ADP + H(+)</text>
        <dbReference type="Rhea" id="RHEA:17989"/>
        <dbReference type="Rhea" id="RHEA-COMP:9863"/>
        <dbReference type="Rhea" id="RHEA-COMP:11604"/>
        <dbReference type="ChEBI" id="CHEBI:15378"/>
        <dbReference type="ChEBI" id="CHEBI:29999"/>
        <dbReference type="ChEBI" id="CHEBI:30616"/>
        <dbReference type="ChEBI" id="CHEBI:83421"/>
        <dbReference type="ChEBI" id="CHEBI:456216"/>
        <dbReference type="EC" id="2.7.11.1"/>
    </reaction>
</comment>
<protein>
    <recommendedName>
        <fullName evidence="1">non-specific serine/threonine protein kinase</fullName>
        <ecNumber evidence="1">2.7.11.1</ecNumber>
    </recommendedName>
</protein>
<reference evidence="11" key="1">
    <citation type="submission" date="2023-06" db="EMBL/GenBank/DDBJ databases">
        <title>Conoideocrella luteorostrata (Hypocreales: Clavicipitaceae), a potential biocontrol fungus for elongate hemlock scale in United States Christmas tree production areas.</title>
        <authorList>
            <person name="Barrett H."/>
            <person name="Lovett B."/>
            <person name="Macias A.M."/>
            <person name="Stajich J.E."/>
            <person name="Kasson M.T."/>
        </authorList>
    </citation>
    <scope>NUCLEOTIDE SEQUENCE</scope>
    <source>
        <strain evidence="11">ARSEF 14590</strain>
    </source>
</reference>
<keyword evidence="2" id="KW-0723">Serine/threonine-protein kinase</keyword>
<evidence type="ECO:0000256" key="8">
    <source>
        <dbReference type="ARBA" id="ARBA00048679"/>
    </source>
</evidence>
<keyword evidence="6" id="KW-0067">ATP-binding</keyword>
<dbReference type="Pfam" id="PF01163">
    <property type="entry name" value="RIO1"/>
    <property type="match status" value="1"/>
</dbReference>
<dbReference type="Gene3D" id="1.10.510.10">
    <property type="entry name" value="Transferase(Phosphotransferase) domain 1"/>
    <property type="match status" value="1"/>
</dbReference>
<feature type="region of interest" description="Disordered" evidence="9">
    <location>
        <begin position="222"/>
        <end position="243"/>
    </location>
</feature>
<dbReference type="InterPro" id="IPR011009">
    <property type="entry name" value="Kinase-like_dom_sf"/>
</dbReference>
<dbReference type="EC" id="2.7.11.1" evidence="1"/>
<dbReference type="SUPFAM" id="SSF56112">
    <property type="entry name" value="Protein kinase-like (PK-like)"/>
    <property type="match status" value="1"/>
</dbReference>
<evidence type="ECO:0000256" key="6">
    <source>
        <dbReference type="ARBA" id="ARBA00022840"/>
    </source>
</evidence>
<keyword evidence="3" id="KW-0808">Transferase</keyword>
<evidence type="ECO:0000256" key="9">
    <source>
        <dbReference type="SAM" id="MobiDB-lite"/>
    </source>
</evidence>
<evidence type="ECO:0000256" key="4">
    <source>
        <dbReference type="ARBA" id="ARBA00022741"/>
    </source>
</evidence>
<evidence type="ECO:0000256" key="1">
    <source>
        <dbReference type="ARBA" id="ARBA00012513"/>
    </source>
</evidence>
<comment type="caution">
    <text evidence="11">The sequence shown here is derived from an EMBL/GenBank/DDBJ whole genome shotgun (WGS) entry which is preliminary data.</text>
</comment>
<evidence type="ECO:0000313" key="12">
    <source>
        <dbReference type="Proteomes" id="UP001251528"/>
    </source>
</evidence>
<dbReference type="AlphaFoldDB" id="A0AAJ0G2X2"/>
<name>A0AAJ0G2X2_9HYPO</name>
<keyword evidence="5" id="KW-0418">Kinase</keyword>
<dbReference type="EMBL" id="JASWJB010000029">
    <property type="protein sequence ID" value="KAK2608991.1"/>
    <property type="molecule type" value="Genomic_DNA"/>
</dbReference>
<keyword evidence="12" id="KW-1185">Reference proteome</keyword>
<gene>
    <name evidence="11" type="ORF">QQS21_002471</name>
</gene>
<keyword evidence="4" id="KW-0547">Nucleotide-binding</keyword>
<dbReference type="Proteomes" id="UP001251528">
    <property type="component" value="Unassembled WGS sequence"/>
</dbReference>
<accession>A0AAJ0G2X2</accession>
<feature type="domain" description="RIO-type" evidence="10">
    <location>
        <begin position="161"/>
        <end position="209"/>
    </location>
</feature>
<evidence type="ECO:0000256" key="2">
    <source>
        <dbReference type="ARBA" id="ARBA00022527"/>
    </source>
</evidence>
<proteinExistence type="predicted"/>
<evidence type="ECO:0000259" key="10">
    <source>
        <dbReference type="Pfam" id="PF01163"/>
    </source>
</evidence>
<dbReference type="InterPro" id="IPR018934">
    <property type="entry name" value="RIO_dom"/>
</dbReference>
<dbReference type="GO" id="GO:0005524">
    <property type="term" value="F:ATP binding"/>
    <property type="evidence" value="ECO:0007669"/>
    <property type="project" value="UniProtKB-KW"/>
</dbReference>
<feature type="compositionally biased region" description="Acidic residues" evidence="9">
    <location>
        <begin position="229"/>
        <end position="243"/>
    </location>
</feature>
<comment type="catalytic activity">
    <reaction evidence="7">
        <text>L-threonyl-[protein] + ATP = O-phospho-L-threonyl-[protein] + ADP + H(+)</text>
        <dbReference type="Rhea" id="RHEA:46608"/>
        <dbReference type="Rhea" id="RHEA-COMP:11060"/>
        <dbReference type="Rhea" id="RHEA-COMP:11605"/>
        <dbReference type="ChEBI" id="CHEBI:15378"/>
        <dbReference type="ChEBI" id="CHEBI:30013"/>
        <dbReference type="ChEBI" id="CHEBI:30616"/>
        <dbReference type="ChEBI" id="CHEBI:61977"/>
        <dbReference type="ChEBI" id="CHEBI:456216"/>
        <dbReference type="EC" id="2.7.11.1"/>
    </reaction>
</comment>
<dbReference type="GO" id="GO:0004674">
    <property type="term" value="F:protein serine/threonine kinase activity"/>
    <property type="evidence" value="ECO:0007669"/>
    <property type="project" value="UniProtKB-KW"/>
</dbReference>
<evidence type="ECO:0000256" key="7">
    <source>
        <dbReference type="ARBA" id="ARBA00047899"/>
    </source>
</evidence>
<sequence length="243" mass="27513">MPDPQPEVISADASSRSDSYFRIKVGSRVNWTVAHVEKKMGSDTLEATLANTTFAGVKGLWSSSRVDCLSLERTFDFNFMTYECVPVGKDTPRQVAKIARFEWEIPYITHETEVYRHLEGSDIARRFLGHLFENGRPMGFLLEYVEGQFAGIHDLDKCKAVLERFHQLGWVHGDVNRYNFIINNDRACLIDFGNSQKSDCAEKMATEMMALSDKLRDESRLGAPFGAYEDGDDGETSSNDDEQ</sequence>
<evidence type="ECO:0000256" key="3">
    <source>
        <dbReference type="ARBA" id="ARBA00022679"/>
    </source>
</evidence>
<evidence type="ECO:0000256" key="5">
    <source>
        <dbReference type="ARBA" id="ARBA00022777"/>
    </source>
</evidence>
<evidence type="ECO:0000313" key="11">
    <source>
        <dbReference type="EMBL" id="KAK2608991.1"/>
    </source>
</evidence>
<organism evidence="11 12">
    <name type="scientific">Conoideocrella luteorostrata</name>
    <dbReference type="NCBI Taxonomy" id="1105319"/>
    <lineage>
        <taxon>Eukaryota</taxon>
        <taxon>Fungi</taxon>
        <taxon>Dikarya</taxon>
        <taxon>Ascomycota</taxon>
        <taxon>Pezizomycotina</taxon>
        <taxon>Sordariomycetes</taxon>
        <taxon>Hypocreomycetidae</taxon>
        <taxon>Hypocreales</taxon>
        <taxon>Clavicipitaceae</taxon>
        <taxon>Conoideocrella</taxon>
    </lineage>
</organism>